<feature type="compositionally biased region" description="Basic and acidic residues" evidence="2">
    <location>
        <begin position="858"/>
        <end position="878"/>
    </location>
</feature>
<feature type="coiled-coil region" evidence="1">
    <location>
        <begin position="247"/>
        <end position="338"/>
    </location>
</feature>
<keyword evidence="1" id="KW-0175">Coiled coil</keyword>
<comment type="caution">
    <text evidence="3">The sequence shown here is derived from an EMBL/GenBank/DDBJ whole genome shotgun (WGS) entry which is preliminary data.</text>
</comment>
<feature type="compositionally biased region" description="Polar residues" evidence="2">
    <location>
        <begin position="881"/>
        <end position="894"/>
    </location>
</feature>
<dbReference type="OMA" id="IHKMQED"/>
<feature type="compositionally biased region" description="Polar residues" evidence="2">
    <location>
        <begin position="903"/>
        <end position="919"/>
    </location>
</feature>
<evidence type="ECO:0000313" key="4">
    <source>
        <dbReference type="Proteomes" id="UP000318571"/>
    </source>
</evidence>
<feature type="region of interest" description="Disordered" evidence="2">
    <location>
        <begin position="100"/>
        <end position="145"/>
    </location>
</feature>
<sequence>MGTFGVKLNASFLGQADKKKAALSTGSGPSDSPRAETRGALKKKIHPPQVNPPPCRRLFLSCLWPLASVASVGSGAFSLIELARSGGVDMGLVLATHHPQSMKAESHDQVTPRSEHGASPLVEEATPRATPEPPTGYRAGKAKSGSRKIPIEEVADEPPIVAAEPAPVVHPTPVVAAAPPPSPAPVQPAPTSRAPPIGKLQPRELISVVKKTALDDGEVQQLIDILLNKQAGSSAGSPATEWIEPTAKGAQNETKNLQRQLVEKETALEDERVKVKSITERMHVLRQELNQVKSELVGSQRAHEETKARAHQELNTVSHRLKADQEGLQRDLAQYQTQLTYQMGQNQTLQGVCDQLAAEKQQWLAQVQTAPVVDPQIYAELEQLRLAKISQDSHIADLTSQMAERQVEVDRLAQKLGEAEHKHAQAEQQVSQAQQEVQSFQTKEKASSKSIVEKAKEIEELRSQVGELTGQVKKSQVDLGRLEEEKERLAAELTEKVERPRADGEESQGTSSNGVNGHHGSIEEHQIQQQQLQQHMTSAVVAQEESSAWQLKYQNAVEQKEILFTSREQELRTKNWKVMEALSATESLYQKLLKSKQDQQQQPPPISSSITSSSSSQTSTTKTTSSSSQADFSGAMQKAKSDSENAHKALLLRLFPGVDVASSGHQSHEQWLEAFSTEVKRHFEAAQGASNGKDHEDESAETVEQLQKKISNYKSILAHTETMLTSLQDSVESEEQTWKTRLSDKESELSTLLVERDSLLEKNTALEESLKVLKQAEEMQEILHELQQKLAKEEQEKLRLIEERSMTEKHSVEAAKMKEELDSMRSKLVEEEKKNVDLGLQVAKLNQLVPQNQEEASSPEKKKTIELSHVKMVDEDLKSPSLVSSILQDFSSPSRETHDSSDSESQMGRDSLDSPTTPVANGATKLENERSASKTSQSSSKLGTLESPEQSTTPSKKKSKKNKSSFVRKC</sequence>
<feature type="region of interest" description="Disordered" evidence="2">
    <location>
        <begin position="19"/>
        <end position="50"/>
    </location>
</feature>
<dbReference type="PANTHER" id="PTHR18939">
    <property type="entry name" value="RIBOSOME BINDING PROTEIN-1"/>
    <property type="match status" value="1"/>
</dbReference>
<feature type="compositionally biased region" description="Basic and acidic residues" evidence="2">
    <location>
        <begin position="492"/>
        <end position="504"/>
    </location>
</feature>
<feature type="compositionally biased region" description="Basic and acidic residues" evidence="2">
    <location>
        <begin position="104"/>
        <end position="116"/>
    </location>
</feature>
<dbReference type="Proteomes" id="UP000318571">
    <property type="component" value="Chromosome 11"/>
</dbReference>
<feature type="compositionally biased region" description="Basic residues" evidence="2">
    <location>
        <begin position="955"/>
        <end position="970"/>
    </location>
</feature>
<proteinExistence type="predicted"/>
<name>A0A553PLS9_TIGCA</name>
<feature type="compositionally biased region" description="Low complexity" evidence="2">
    <location>
        <begin position="607"/>
        <end position="629"/>
    </location>
</feature>
<feature type="region of interest" description="Disordered" evidence="2">
    <location>
        <begin position="179"/>
        <end position="198"/>
    </location>
</feature>
<dbReference type="STRING" id="6832.A0A553PLS9"/>
<gene>
    <name evidence="3" type="ORF">TCAL_12555</name>
</gene>
<evidence type="ECO:0000313" key="3">
    <source>
        <dbReference type="EMBL" id="TRY78638.1"/>
    </source>
</evidence>
<evidence type="ECO:0008006" key="5">
    <source>
        <dbReference type="Google" id="ProtNLM"/>
    </source>
</evidence>
<feature type="region of interest" description="Disordered" evidence="2">
    <location>
        <begin position="593"/>
        <end position="641"/>
    </location>
</feature>
<dbReference type="GO" id="GO:0005789">
    <property type="term" value="C:endoplasmic reticulum membrane"/>
    <property type="evidence" value="ECO:0007669"/>
    <property type="project" value="TreeGrafter"/>
</dbReference>
<feature type="region of interest" description="Disordered" evidence="2">
    <location>
        <begin position="846"/>
        <end position="970"/>
    </location>
</feature>
<feature type="coiled-coil region" evidence="1">
    <location>
        <begin position="703"/>
        <end position="834"/>
    </location>
</feature>
<dbReference type="EMBL" id="VCGU01000003">
    <property type="protein sequence ID" value="TRY78638.1"/>
    <property type="molecule type" value="Genomic_DNA"/>
</dbReference>
<dbReference type="PANTHER" id="PTHR18939:SF4">
    <property type="entry name" value="RIBOSOME-BINDING PROTEIN 1"/>
    <property type="match status" value="1"/>
</dbReference>
<feature type="compositionally biased region" description="Pro residues" evidence="2">
    <location>
        <begin position="179"/>
        <end position="188"/>
    </location>
</feature>
<keyword evidence="4" id="KW-1185">Reference proteome</keyword>
<feature type="region of interest" description="Disordered" evidence="2">
    <location>
        <begin position="492"/>
        <end position="534"/>
    </location>
</feature>
<organism evidence="3 4">
    <name type="scientific">Tigriopus californicus</name>
    <name type="common">Marine copepod</name>
    <dbReference type="NCBI Taxonomy" id="6832"/>
    <lineage>
        <taxon>Eukaryota</taxon>
        <taxon>Metazoa</taxon>
        <taxon>Ecdysozoa</taxon>
        <taxon>Arthropoda</taxon>
        <taxon>Crustacea</taxon>
        <taxon>Multicrustacea</taxon>
        <taxon>Hexanauplia</taxon>
        <taxon>Copepoda</taxon>
        <taxon>Harpacticoida</taxon>
        <taxon>Harpacticidae</taxon>
        <taxon>Tigriopus</taxon>
    </lineage>
</organism>
<reference evidence="3 4" key="1">
    <citation type="journal article" date="2018" name="Nat. Ecol. Evol.">
        <title>Genomic signatures of mitonuclear coevolution across populations of Tigriopus californicus.</title>
        <authorList>
            <person name="Barreto F.S."/>
            <person name="Watson E.T."/>
            <person name="Lima T.G."/>
            <person name="Willett C.S."/>
            <person name="Edmands S."/>
            <person name="Li W."/>
            <person name="Burton R.S."/>
        </authorList>
    </citation>
    <scope>NUCLEOTIDE SEQUENCE [LARGE SCALE GENOMIC DNA]</scope>
    <source>
        <strain evidence="3 4">San Diego</strain>
    </source>
</reference>
<dbReference type="InterPro" id="IPR040248">
    <property type="entry name" value="RRBP1"/>
</dbReference>
<evidence type="ECO:0000256" key="1">
    <source>
        <dbReference type="SAM" id="Coils"/>
    </source>
</evidence>
<protein>
    <recommendedName>
        <fullName evidence="5">Ribosome receptor lysine/proline rich domain-containing protein</fullName>
    </recommendedName>
</protein>
<evidence type="ECO:0000256" key="2">
    <source>
        <dbReference type="SAM" id="MobiDB-lite"/>
    </source>
</evidence>
<accession>A0A553PLS9</accession>
<dbReference type="AlphaFoldDB" id="A0A553PLS9"/>